<dbReference type="EMBL" id="CP000680">
    <property type="protein sequence ID" value="ABP83587.1"/>
    <property type="molecule type" value="Genomic_DNA"/>
</dbReference>
<feature type="domain" description="DUF4123" evidence="1">
    <location>
        <begin position="40"/>
        <end position="157"/>
    </location>
</feature>
<accession>A4XQH1</accession>
<proteinExistence type="predicted"/>
<evidence type="ECO:0000259" key="1">
    <source>
        <dbReference type="Pfam" id="PF13503"/>
    </source>
</evidence>
<organism evidence="2">
    <name type="scientific">Ectopseudomonas mendocina (strain ymp)</name>
    <name type="common">Pseudomonas mendocina</name>
    <dbReference type="NCBI Taxonomy" id="399739"/>
    <lineage>
        <taxon>Bacteria</taxon>
        <taxon>Pseudomonadati</taxon>
        <taxon>Pseudomonadota</taxon>
        <taxon>Gammaproteobacteria</taxon>
        <taxon>Pseudomonadales</taxon>
        <taxon>Pseudomonadaceae</taxon>
        <taxon>Ectopseudomonas</taxon>
    </lineage>
</organism>
<name>A4XQH1_ECTM1</name>
<sequence>MSRAIDTLPGAAQSHDAGIDNSQALKWLDEQASRHRELLLILDPLAEPNPVQQVFAEGLAEGYVNMYLGTEFAALSSVAPWLINLADSGSECLRSLLDAPARNWGWLASVEGFDLSKCTLHWQERMLIEDGGQRSLYRFQDSRVIAHHLAHLEADQRAILLGPLAAALCWNGETWAAFENPTPGQYLRPFPTPWLDIPDPVPVSRQVRHHNLLQWLWQAYPDETARLAESVHLNDWLEQQLTQAECWGWREPEQIRFLLRHQLLPELSSHPAWSAKAGEHPEQHYLRCRDVIGTAQWAWA</sequence>
<evidence type="ECO:0000313" key="2">
    <source>
        <dbReference type="EMBL" id="ABP83587.1"/>
    </source>
</evidence>
<protein>
    <recommendedName>
        <fullName evidence="1">DUF4123 domain-containing protein</fullName>
    </recommendedName>
</protein>
<dbReference type="eggNOG" id="ENOG503375A">
    <property type="taxonomic scope" value="Bacteria"/>
</dbReference>
<dbReference type="Pfam" id="PF13503">
    <property type="entry name" value="DUF4123"/>
    <property type="match status" value="1"/>
</dbReference>
<dbReference type="OrthoDB" id="6980020at2"/>
<dbReference type="STRING" id="399739.Pmen_0819"/>
<reference evidence="2" key="1">
    <citation type="submission" date="2007-04" db="EMBL/GenBank/DDBJ databases">
        <title>Complete sequence of Pseudomonas mendocina ymp.</title>
        <authorList>
            <consortium name="US DOE Joint Genome Institute"/>
            <person name="Copeland A."/>
            <person name="Lucas S."/>
            <person name="Lapidus A."/>
            <person name="Barry K."/>
            <person name="Glavina del Rio T."/>
            <person name="Dalin E."/>
            <person name="Tice H."/>
            <person name="Pitluck S."/>
            <person name="Kiss H."/>
            <person name="Brettin T."/>
            <person name="Detter J.C."/>
            <person name="Bruce D."/>
            <person name="Han C."/>
            <person name="Schmutz J."/>
            <person name="Larimer F."/>
            <person name="Land M."/>
            <person name="Hauser L."/>
            <person name="Kyrpides N."/>
            <person name="Mikhailova N."/>
            <person name="Hersman L."/>
            <person name="Dubois J."/>
            <person name="Maurice P."/>
            <person name="Richardson P."/>
        </authorList>
    </citation>
    <scope>NUCLEOTIDE SEQUENCE [LARGE SCALE GENOMIC DNA]</scope>
    <source>
        <strain evidence="2">Ymp</strain>
    </source>
</reference>
<dbReference type="KEGG" id="pmy:Pmen_0819"/>
<dbReference type="AlphaFoldDB" id="A4XQH1"/>
<gene>
    <name evidence="2" type="ordered locus">Pmen_0819</name>
</gene>
<dbReference type="HOGENOM" id="CLU_1000654_0_0_6"/>
<dbReference type="InterPro" id="IPR025391">
    <property type="entry name" value="DUF4123"/>
</dbReference>